<dbReference type="Proteomes" id="UP000017984">
    <property type="component" value="Chromosome"/>
</dbReference>
<dbReference type="PATRIC" id="fig|1352936.5.peg.6176"/>
<protein>
    <recommendedName>
        <fullName evidence="5">Intersectin-EH binding protein Ibp1</fullName>
    </recommendedName>
</protein>
<proteinExistence type="predicted"/>
<evidence type="ECO:0000256" key="1">
    <source>
        <dbReference type="SAM" id="MobiDB-lite"/>
    </source>
</evidence>
<feature type="region of interest" description="Disordered" evidence="1">
    <location>
        <begin position="88"/>
        <end position="111"/>
    </location>
</feature>
<sequence>MLSRKKLAAVSGLVGGLAVTCTGLAQGYAAADPGVCTRDLQGSVTCIQRIQGEIPENGVIPHQDNCMPMQPITLPAALGNGTIKYGPEVTCSTPPRDKGDGKMEFPGGLLD</sequence>
<gene>
    <name evidence="3" type="ORF">M878_29610</name>
</gene>
<dbReference type="AlphaFoldDB" id="V6K0X9"/>
<name>V6K0X9_STRRC</name>
<dbReference type="OrthoDB" id="4241902at2"/>
<reference evidence="3 4" key="1">
    <citation type="journal article" date="2014" name="Genome Announc.">
        <title>Draft Genome Sequence of Streptomyces roseochromogenes subsp. oscitans DS 12.976, Producer of the Aminocoumarin Antibiotic Clorobiocin.</title>
        <authorList>
            <person name="Ruckert C."/>
            <person name="Kalinowski J."/>
            <person name="Heide L."/>
            <person name="Apel A.K."/>
        </authorList>
    </citation>
    <scope>NUCLEOTIDE SEQUENCE [LARGE SCALE GENOMIC DNA]</scope>
    <source>
        <strain evidence="3 4">DS 12.976</strain>
    </source>
</reference>
<feature type="signal peptide" evidence="2">
    <location>
        <begin position="1"/>
        <end position="25"/>
    </location>
</feature>
<organism evidence="3 4">
    <name type="scientific">Streptomyces roseochromogenus subsp. oscitans DS 12.976</name>
    <dbReference type="NCBI Taxonomy" id="1352936"/>
    <lineage>
        <taxon>Bacteria</taxon>
        <taxon>Bacillati</taxon>
        <taxon>Actinomycetota</taxon>
        <taxon>Actinomycetes</taxon>
        <taxon>Kitasatosporales</taxon>
        <taxon>Streptomycetaceae</taxon>
        <taxon>Streptomyces</taxon>
    </lineage>
</organism>
<evidence type="ECO:0000256" key="2">
    <source>
        <dbReference type="SAM" id="SignalP"/>
    </source>
</evidence>
<feature type="chain" id="PRO_5038543207" description="Intersectin-EH binding protein Ibp1" evidence="2">
    <location>
        <begin position="26"/>
        <end position="111"/>
    </location>
</feature>
<evidence type="ECO:0000313" key="4">
    <source>
        <dbReference type="Proteomes" id="UP000017984"/>
    </source>
</evidence>
<dbReference type="RefSeq" id="WP_023550649.1">
    <property type="nucleotide sequence ID" value="NZ_CM002285.1"/>
</dbReference>
<accession>V6K0X9</accession>
<dbReference type="HOGENOM" id="CLU_158013_0_0_11"/>
<comment type="caution">
    <text evidence="3">The sequence shown here is derived from an EMBL/GenBank/DDBJ whole genome shotgun (WGS) entry which is preliminary data.</text>
</comment>
<evidence type="ECO:0000313" key="3">
    <source>
        <dbReference type="EMBL" id="EST25056.1"/>
    </source>
</evidence>
<dbReference type="STRING" id="1352936.M878_29610"/>
<keyword evidence="2" id="KW-0732">Signal</keyword>
<dbReference type="EMBL" id="AWQX01000254">
    <property type="protein sequence ID" value="EST25056.1"/>
    <property type="molecule type" value="Genomic_DNA"/>
</dbReference>
<evidence type="ECO:0008006" key="5">
    <source>
        <dbReference type="Google" id="ProtNLM"/>
    </source>
</evidence>
<keyword evidence="4" id="KW-1185">Reference proteome</keyword>